<dbReference type="GO" id="GO:0008239">
    <property type="term" value="F:dipeptidyl-peptidase activity"/>
    <property type="evidence" value="ECO:0007669"/>
    <property type="project" value="EnsemblFungi"/>
</dbReference>
<gene>
    <name evidence="16" type="primary">TPHA0E02290</name>
    <name evidence="16" type="ordered locus">TPHA_0E02290</name>
</gene>
<dbReference type="Pfam" id="PF00326">
    <property type="entry name" value="Peptidase_S9"/>
    <property type="match status" value="1"/>
</dbReference>
<feature type="domain" description="Dipeptidylpeptidase IV N-terminal" evidence="15">
    <location>
        <begin position="169"/>
        <end position="544"/>
    </location>
</feature>
<sequence length="863" mass="99754">MTEFHDTEYQSFGNEPEDLRELTQRKRERVSYYSNRYFKPSIILILLIWGSYLLINTVETFYNTNKSKEKLDTPNSYKLPNSLVTDNGQLKVNFNNVRNNTFVPEFHSLQWIKNDVTSDNLDMGLYMTYIDEKYLIKSVYDKEYEKVLFHGKKFEYDGKSIDIDSIIASSNLKYLIIKANVISNWRHSTLATYFEYDIKKKSIKLIGDNISFVEWSPNSNEIAYVQDNDIFIYSIAESKTIIRVTADGNTQIFNGRPDWVYEEEVLENDKALWWSEKGDYLSFLKIDETNVNEYTIPYFVQEASLNLVSPYPEMRSIKYPKSGTPNPTVDVWIFKRQDRTSYPAKISSVIRDSADTEIKALKWESLLVTEVVWIGNTHVLIKTSDRSSEVLTILLIEVENQKTIITRQDTSIDGWWEISHDLLYVSSDASKNRTSDGYIDLYPVDGYNHLAYFSPANSSEPIALTRGEWEVVKGPATFDPETNDVYFIGTKKSSMERHLYKVNLHNPEKVTDITNTTEEGVYSVSFSTGSRFALLSYMGPNIPYQKIVDFKSSNYDDKKVNSSFQPGETLYYLETNEKLAKRMELYSVPARTFRELNIGEDNDGNDILVNSYEILPDNFDPEKKNYYPVFFYAYGGPNSQQVVESFAVGFNEVAAAQLDAIVVVVDGRGTGFKGGKFRYLVRDNLGDVEAQDQISAAKLYSKKPYVDAEKISLFGWSYGGYLTLKTLEKDAGKYFKYGISVAPVIDWRFYDSVYTERYMHTPQENDIGYQKSKVSNVTAIGESQRFLLMHGTGDDNVHFQNSMKFLDLLDINEVENYDVHVFPDSDHSIRHHNANDMLYNRLLNWVKLAYTDRFHKDTLIFQK</sequence>
<evidence type="ECO:0000256" key="3">
    <source>
        <dbReference type="ARBA" id="ARBA00022438"/>
    </source>
</evidence>
<accession>G8BTU3</accession>
<dbReference type="Gene3D" id="3.40.50.1820">
    <property type="entry name" value="alpha/beta hydrolase"/>
    <property type="match status" value="1"/>
</dbReference>
<protein>
    <recommendedName>
        <fullName evidence="18">Dipeptidyl aminopeptidase B</fullName>
    </recommendedName>
</protein>
<dbReference type="OMA" id="MRTPQEN"/>
<evidence type="ECO:0000256" key="9">
    <source>
        <dbReference type="ARBA" id="ARBA00022968"/>
    </source>
</evidence>
<keyword evidence="17" id="KW-1185">Reference proteome</keyword>
<evidence type="ECO:0008006" key="18">
    <source>
        <dbReference type="Google" id="ProtNLM"/>
    </source>
</evidence>
<keyword evidence="6 13" id="KW-0812">Transmembrane</keyword>
<comment type="similarity">
    <text evidence="2">Belongs to the peptidase S9B family.</text>
</comment>
<keyword evidence="4" id="KW-0926">Vacuole</keyword>
<dbReference type="RefSeq" id="XP_003685755.1">
    <property type="nucleotide sequence ID" value="XM_003685707.1"/>
</dbReference>
<dbReference type="PANTHER" id="PTHR11731:SF200">
    <property type="entry name" value="DIPEPTIDYL PEPTIDASE 10, ISOFORM B"/>
    <property type="match status" value="1"/>
</dbReference>
<organism evidence="16 17">
    <name type="scientific">Tetrapisispora phaffii (strain ATCC 24235 / CBS 4417 / NBRC 1672 / NRRL Y-8282 / UCD 70-5)</name>
    <name type="common">Yeast</name>
    <name type="synonym">Fabospora phaffii</name>
    <dbReference type="NCBI Taxonomy" id="1071381"/>
    <lineage>
        <taxon>Eukaryota</taxon>
        <taxon>Fungi</taxon>
        <taxon>Dikarya</taxon>
        <taxon>Ascomycota</taxon>
        <taxon>Saccharomycotina</taxon>
        <taxon>Saccharomycetes</taxon>
        <taxon>Saccharomycetales</taxon>
        <taxon>Saccharomycetaceae</taxon>
        <taxon>Tetrapisispora</taxon>
    </lineage>
</organism>
<name>G8BTU3_TETPH</name>
<dbReference type="Gene3D" id="2.140.10.30">
    <property type="entry name" value="Dipeptidylpeptidase IV, N-terminal domain"/>
    <property type="match status" value="1"/>
</dbReference>
<dbReference type="GO" id="GO:0004177">
    <property type="term" value="F:aminopeptidase activity"/>
    <property type="evidence" value="ECO:0007669"/>
    <property type="project" value="UniProtKB-KW"/>
</dbReference>
<feature type="transmembrane region" description="Helical" evidence="13">
    <location>
        <begin position="37"/>
        <end position="55"/>
    </location>
</feature>
<dbReference type="GO" id="GO:0005886">
    <property type="term" value="C:plasma membrane"/>
    <property type="evidence" value="ECO:0007669"/>
    <property type="project" value="TreeGrafter"/>
</dbReference>
<dbReference type="GO" id="GO:0000329">
    <property type="term" value="C:fungal-type vacuole membrane"/>
    <property type="evidence" value="ECO:0007669"/>
    <property type="project" value="EnsemblFungi"/>
</dbReference>
<dbReference type="FunFam" id="3.40.50.1820:FF:000003">
    <property type="entry name" value="Dipeptidyl peptidase 4"/>
    <property type="match status" value="1"/>
</dbReference>
<evidence type="ECO:0000256" key="7">
    <source>
        <dbReference type="ARBA" id="ARBA00022801"/>
    </source>
</evidence>
<evidence type="ECO:0000256" key="12">
    <source>
        <dbReference type="ARBA" id="ARBA00023180"/>
    </source>
</evidence>
<dbReference type="InterPro" id="IPR029058">
    <property type="entry name" value="AB_hydrolase_fold"/>
</dbReference>
<evidence type="ECO:0000256" key="6">
    <source>
        <dbReference type="ARBA" id="ARBA00022692"/>
    </source>
</evidence>
<keyword evidence="8" id="KW-0720">Serine protease</keyword>
<dbReference type="PANTHER" id="PTHR11731">
    <property type="entry name" value="PROTEASE FAMILY S9B,C DIPEPTIDYL-PEPTIDASE IV-RELATED"/>
    <property type="match status" value="1"/>
</dbReference>
<dbReference type="GeneID" id="11531161"/>
<evidence type="ECO:0000256" key="2">
    <source>
        <dbReference type="ARBA" id="ARBA00006150"/>
    </source>
</evidence>
<evidence type="ECO:0000256" key="13">
    <source>
        <dbReference type="SAM" id="Phobius"/>
    </source>
</evidence>
<dbReference type="Pfam" id="PF00930">
    <property type="entry name" value="DPPIV_N"/>
    <property type="match status" value="1"/>
</dbReference>
<dbReference type="InterPro" id="IPR001375">
    <property type="entry name" value="Peptidase_S9_cat"/>
</dbReference>
<evidence type="ECO:0000313" key="17">
    <source>
        <dbReference type="Proteomes" id="UP000005666"/>
    </source>
</evidence>
<evidence type="ECO:0000256" key="5">
    <source>
        <dbReference type="ARBA" id="ARBA00022670"/>
    </source>
</evidence>
<reference evidence="16 17" key="1">
    <citation type="journal article" date="2011" name="Proc. Natl. Acad. Sci. U.S.A.">
        <title>Evolutionary erosion of yeast sex chromosomes by mating-type switching accidents.</title>
        <authorList>
            <person name="Gordon J.L."/>
            <person name="Armisen D."/>
            <person name="Proux-Wera E."/>
            <person name="Oheigeartaigh S.S."/>
            <person name="Byrne K.P."/>
            <person name="Wolfe K.H."/>
        </authorList>
    </citation>
    <scope>NUCLEOTIDE SEQUENCE [LARGE SCALE GENOMIC DNA]</scope>
    <source>
        <strain evidence="17">ATCC 24235 / CBS 4417 / NBRC 1672 / NRRL Y-8282 / UCD 70-5</strain>
    </source>
</reference>
<dbReference type="eggNOG" id="KOG2100">
    <property type="taxonomic scope" value="Eukaryota"/>
</dbReference>
<proteinExistence type="inferred from homology"/>
<feature type="domain" description="Peptidase S9 prolyl oligopeptidase catalytic" evidence="14">
    <location>
        <begin position="652"/>
        <end position="847"/>
    </location>
</feature>
<evidence type="ECO:0000256" key="10">
    <source>
        <dbReference type="ARBA" id="ARBA00022989"/>
    </source>
</evidence>
<dbReference type="KEGG" id="tpf:TPHA_0E02290"/>
<dbReference type="AlphaFoldDB" id="G8BTU3"/>
<evidence type="ECO:0000313" key="16">
    <source>
        <dbReference type="EMBL" id="CCE63321.1"/>
    </source>
</evidence>
<dbReference type="InterPro" id="IPR002469">
    <property type="entry name" value="Peptidase_S9B_N"/>
</dbReference>
<dbReference type="InterPro" id="IPR002471">
    <property type="entry name" value="Pept_S9_AS"/>
</dbReference>
<keyword evidence="3" id="KW-0031">Aminopeptidase</keyword>
<dbReference type="SUPFAM" id="SSF53474">
    <property type="entry name" value="alpha/beta-Hydrolases"/>
    <property type="match status" value="1"/>
</dbReference>
<dbReference type="HOGENOM" id="CLU_006105_0_1_1"/>
<dbReference type="OrthoDB" id="16520at2759"/>
<keyword evidence="10 13" id="KW-1133">Transmembrane helix</keyword>
<evidence type="ECO:0000256" key="1">
    <source>
        <dbReference type="ARBA" id="ARBA00004576"/>
    </source>
</evidence>
<dbReference type="GO" id="GO:0004252">
    <property type="term" value="F:serine-type endopeptidase activity"/>
    <property type="evidence" value="ECO:0007669"/>
    <property type="project" value="InterPro"/>
</dbReference>
<dbReference type="Proteomes" id="UP000005666">
    <property type="component" value="Chromosome 5"/>
</dbReference>
<dbReference type="MEROPS" id="S09.006"/>
<evidence type="ECO:0000256" key="4">
    <source>
        <dbReference type="ARBA" id="ARBA00022554"/>
    </source>
</evidence>
<dbReference type="InterPro" id="IPR050278">
    <property type="entry name" value="Serine_Prot_S9B/DPPIV"/>
</dbReference>
<dbReference type="SUPFAM" id="SSF82171">
    <property type="entry name" value="DPP6 N-terminal domain-like"/>
    <property type="match status" value="1"/>
</dbReference>
<dbReference type="PROSITE" id="PS00708">
    <property type="entry name" value="PRO_ENDOPEP_SER"/>
    <property type="match status" value="1"/>
</dbReference>
<evidence type="ECO:0000259" key="14">
    <source>
        <dbReference type="Pfam" id="PF00326"/>
    </source>
</evidence>
<evidence type="ECO:0000256" key="8">
    <source>
        <dbReference type="ARBA" id="ARBA00022825"/>
    </source>
</evidence>
<evidence type="ECO:0000259" key="15">
    <source>
        <dbReference type="Pfam" id="PF00930"/>
    </source>
</evidence>
<dbReference type="STRING" id="1071381.G8BTU3"/>
<keyword evidence="5" id="KW-0645">Protease</keyword>
<comment type="subcellular location">
    <subcellularLocation>
        <location evidence="1">Vacuole membrane</location>
        <topology evidence="1">Single-pass type II membrane protein</topology>
    </subcellularLocation>
</comment>
<dbReference type="GO" id="GO:0006508">
    <property type="term" value="P:proteolysis"/>
    <property type="evidence" value="ECO:0007669"/>
    <property type="project" value="UniProtKB-KW"/>
</dbReference>
<evidence type="ECO:0000256" key="11">
    <source>
        <dbReference type="ARBA" id="ARBA00023136"/>
    </source>
</evidence>
<keyword evidence="7" id="KW-0378">Hydrolase</keyword>
<dbReference type="EMBL" id="HE612860">
    <property type="protein sequence ID" value="CCE63321.1"/>
    <property type="molecule type" value="Genomic_DNA"/>
</dbReference>
<keyword evidence="12" id="KW-0325">Glycoprotein</keyword>
<keyword evidence="9" id="KW-0735">Signal-anchor</keyword>
<keyword evidence="11 13" id="KW-0472">Membrane</keyword>